<evidence type="ECO:0000313" key="6">
    <source>
        <dbReference type="Proteomes" id="UP000601435"/>
    </source>
</evidence>
<dbReference type="InterPro" id="IPR011129">
    <property type="entry name" value="CSD"/>
</dbReference>
<feature type="domain" description="CSD" evidence="4">
    <location>
        <begin position="1"/>
        <end position="74"/>
    </location>
</feature>
<dbReference type="OrthoDB" id="438366at2759"/>
<dbReference type="GO" id="GO:0003676">
    <property type="term" value="F:nucleic acid binding"/>
    <property type="evidence" value="ECO:0007669"/>
    <property type="project" value="InterPro"/>
</dbReference>
<gene>
    <name evidence="5" type="ORF">SNEC2469_LOCUS20672</name>
</gene>
<dbReference type="InterPro" id="IPR012340">
    <property type="entry name" value="NA-bd_OB-fold"/>
</dbReference>
<sequence>ESGTVNSWNVERQFGFISCDGNRSDVFLHAEGFRDVDVRDRVKKNGLKRGDHVRFDLKEPDGSRRKLEAKNVELVESRGERRRSRSRSRSRRRR</sequence>
<name>A0A812X3S0_9DINO</name>
<dbReference type="Gene3D" id="2.40.50.140">
    <property type="entry name" value="Nucleic acid-binding proteins"/>
    <property type="match status" value="1"/>
</dbReference>
<dbReference type="PROSITE" id="PS51857">
    <property type="entry name" value="CSD_2"/>
    <property type="match status" value="1"/>
</dbReference>
<dbReference type="AlphaFoldDB" id="A0A812X3S0"/>
<organism evidence="5 6">
    <name type="scientific">Symbiodinium necroappetens</name>
    <dbReference type="NCBI Taxonomy" id="1628268"/>
    <lineage>
        <taxon>Eukaryota</taxon>
        <taxon>Sar</taxon>
        <taxon>Alveolata</taxon>
        <taxon>Dinophyceae</taxon>
        <taxon>Suessiales</taxon>
        <taxon>Symbiodiniaceae</taxon>
        <taxon>Symbiodinium</taxon>
    </lineage>
</organism>
<protein>
    <recommendedName>
        <fullName evidence="4">CSD domain-containing protein</fullName>
    </recommendedName>
</protein>
<comment type="caution">
    <text evidence="5">The sequence shown here is derived from an EMBL/GenBank/DDBJ whole genome shotgun (WGS) entry which is preliminary data.</text>
</comment>
<feature type="compositionally biased region" description="Basic residues" evidence="3">
    <location>
        <begin position="80"/>
        <end position="94"/>
    </location>
</feature>
<dbReference type="GO" id="GO:0005737">
    <property type="term" value="C:cytoplasm"/>
    <property type="evidence" value="ECO:0007669"/>
    <property type="project" value="UniProtKB-SubCell"/>
</dbReference>
<evidence type="ECO:0000256" key="2">
    <source>
        <dbReference type="ARBA" id="ARBA00022490"/>
    </source>
</evidence>
<evidence type="ECO:0000256" key="1">
    <source>
        <dbReference type="ARBA" id="ARBA00004496"/>
    </source>
</evidence>
<reference evidence="5" key="1">
    <citation type="submission" date="2021-02" db="EMBL/GenBank/DDBJ databases">
        <authorList>
            <person name="Dougan E. K."/>
            <person name="Rhodes N."/>
            <person name="Thang M."/>
            <person name="Chan C."/>
        </authorList>
    </citation>
    <scope>NUCLEOTIDE SEQUENCE</scope>
</reference>
<keyword evidence="2" id="KW-0963">Cytoplasm</keyword>
<proteinExistence type="predicted"/>
<feature type="non-terminal residue" evidence="5">
    <location>
        <position position="1"/>
    </location>
</feature>
<evidence type="ECO:0000256" key="3">
    <source>
        <dbReference type="SAM" id="MobiDB-lite"/>
    </source>
</evidence>
<feature type="region of interest" description="Disordered" evidence="3">
    <location>
        <begin position="68"/>
        <end position="94"/>
    </location>
</feature>
<dbReference type="CDD" id="cd04458">
    <property type="entry name" value="CSP_CDS"/>
    <property type="match status" value="1"/>
</dbReference>
<dbReference type="Proteomes" id="UP000601435">
    <property type="component" value="Unassembled WGS sequence"/>
</dbReference>
<dbReference type="SUPFAM" id="SSF50249">
    <property type="entry name" value="Nucleic acid-binding proteins"/>
    <property type="match status" value="1"/>
</dbReference>
<dbReference type="Pfam" id="PF00313">
    <property type="entry name" value="CSD"/>
    <property type="match status" value="1"/>
</dbReference>
<evidence type="ECO:0000259" key="4">
    <source>
        <dbReference type="PROSITE" id="PS51857"/>
    </source>
</evidence>
<comment type="subcellular location">
    <subcellularLocation>
        <location evidence="1">Cytoplasm</location>
    </subcellularLocation>
</comment>
<dbReference type="EMBL" id="CAJNJA010036189">
    <property type="protein sequence ID" value="CAE7717135.1"/>
    <property type="molecule type" value="Genomic_DNA"/>
</dbReference>
<dbReference type="PIRSF" id="PIRSF002599">
    <property type="entry name" value="Cold_shock_A"/>
    <property type="match status" value="1"/>
</dbReference>
<dbReference type="SMART" id="SM00357">
    <property type="entry name" value="CSP"/>
    <property type="match status" value="1"/>
</dbReference>
<accession>A0A812X3S0</accession>
<evidence type="ECO:0000313" key="5">
    <source>
        <dbReference type="EMBL" id="CAE7717135.1"/>
    </source>
</evidence>
<dbReference type="InterPro" id="IPR012156">
    <property type="entry name" value="Cold_shock_CspA"/>
</dbReference>
<keyword evidence="6" id="KW-1185">Reference proteome</keyword>
<feature type="compositionally biased region" description="Basic and acidic residues" evidence="3">
    <location>
        <begin position="68"/>
        <end position="79"/>
    </location>
</feature>
<dbReference type="InterPro" id="IPR002059">
    <property type="entry name" value="CSP_DNA-bd"/>
</dbReference>